<dbReference type="Gene3D" id="3.20.20.100">
    <property type="entry name" value="NADP-dependent oxidoreductase domain"/>
    <property type="match status" value="1"/>
</dbReference>
<dbReference type="EMBL" id="KZ679261">
    <property type="protein sequence ID" value="PTB41291.1"/>
    <property type="molecule type" value="Genomic_DNA"/>
</dbReference>
<feature type="site" description="Lowers pKa of active site Tyr" evidence="6">
    <location>
        <position position="63"/>
    </location>
</feature>
<evidence type="ECO:0000256" key="6">
    <source>
        <dbReference type="PIRSR" id="PIRSR000097-3"/>
    </source>
</evidence>
<feature type="domain" description="NADP-dependent oxidoreductase" evidence="7">
    <location>
        <begin position="170"/>
        <end position="231"/>
    </location>
</feature>
<evidence type="ECO:0000256" key="4">
    <source>
        <dbReference type="PIRSR" id="PIRSR000097-1"/>
    </source>
</evidence>
<dbReference type="Pfam" id="PF00248">
    <property type="entry name" value="Aldo_ket_red"/>
    <property type="match status" value="2"/>
</dbReference>
<dbReference type="SUPFAM" id="SSF51430">
    <property type="entry name" value="NAD(P)-linked oxidoreductase"/>
    <property type="match status" value="1"/>
</dbReference>
<evidence type="ECO:0000313" key="9">
    <source>
        <dbReference type="Proteomes" id="UP000240493"/>
    </source>
</evidence>
<dbReference type="PROSITE" id="PS00062">
    <property type="entry name" value="ALDOKETO_REDUCTASE_2"/>
    <property type="match status" value="1"/>
</dbReference>
<organism evidence="8 9">
    <name type="scientific">Trichoderma asperellum (strain ATCC 204424 / CBS 433.97 / NBRC 101777)</name>
    <dbReference type="NCBI Taxonomy" id="1042311"/>
    <lineage>
        <taxon>Eukaryota</taxon>
        <taxon>Fungi</taxon>
        <taxon>Dikarya</taxon>
        <taxon>Ascomycota</taxon>
        <taxon>Pezizomycotina</taxon>
        <taxon>Sordariomycetes</taxon>
        <taxon>Hypocreomycetidae</taxon>
        <taxon>Hypocreales</taxon>
        <taxon>Hypocreaceae</taxon>
        <taxon>Trichoderma</taxon>
    </lineage>
</organism>
<proteinExistence type="inferred from homology"/>
<feature type="domain" description="NADP-dependent oxidoreductase" evidence="7">
    <location>
        <begin position="27"/>
        <end position="135"/>
    </location>
</feature>
<dbReference type="STRING" id="1042311.A0A2T3Z906"/>
<dbReference type="InterPro" id="IPR023210">
    <property type="entry name" value="NADP_OxRdtase_dom"/>
</dbReference>
<evidence type="ECO:0000256" key="1">
    <source>
        <dbReference type="ARBA" id="ARBA00007905"/>
    </source>
</evidence>
<dbReference type="OrthoDB" id="416253at2759"/>
<comment type="similarity">
    <text evidence="1">Belongs to the aldo/keto reductase family.</text>
</comment>
<gene>
    <name evidence="8" type="ORF">M441DRAFT_68336</name>
</gene>
<evidence type="ECO:0000256" key="5">
    <source>
        <dbReference type="PIRSR" id="PIRSR000097-2"/>
    </source>
</evidence>
<dbReference type="InterPro" id="IPR036812">
    <property type="entry name" value="NAD(P)_OxRdtase_dom_sf"/>
</dbReference>
<evidence type="ECO:0000256" key="3">
    <source>
        <dbReference type="ARBA" id="ARBA00023002"/>
    </source>
</evidence>
<keyword evidence="2" id="KW-0521">NADP</keyword>
<dbReference type="PANTHER" id="PTHR43827:SF3">
    <property type="entry name" value="NADP-DEPENDENT OXIDOREDUCTASE DOMAIN-CONTAINING PROTEIN"/>
    <property type="match status" value="1"/>
</dbReference>
<dbReference type="PIRSF" id="PIRSF000097">
    <property type="entry name" value="AKR"/>
    <property type="match status" value="1"/>
</dbReference>
<keyword evidence="9" id="KW-1185">Reference proteome</keyword>
<dbReference type="InterPro" id="IPR018170">
    <property type="entry name" value="Aldo/ket_reductase_CS"/>
</dbReference>
<sequence>MDILLLPLSDGNQIPMEVGDTNFEQRLGFYHLDCAEMYGTEEEVGRAIQESGIPREKLFITNKVAQDIDDIHEALQENLRKLQTDYFDLYLIHIPFFAESDADFQRAWKSMEEIKRAGKAKSIGVSNYLLPHAEATLADNYLSWLRENGLQVGSFKGLTPAFRAPDGPLREPLSRIAKTYDTTEAAVLINWIIQNKVVAVTTTTKPERLDEYAQALKIKLTQDELQEITDVGSTYHFRTSWSEHFEADDRS</sequence>
<dbReference type="Proteomes" id="UP000240493">
    <property type="component" value="Unassembled WGS sequence"/>
</dbReference>
<dbReference type="InterPro" id="IPR020471">
    <property type="entry name" value="AKR"/>
</dbReference>
<feature type="binding site" evidence="5">
    <location>
        <position position="93"/>
    </location>
    <ligand>
        <name>substrate</name>
    </ligand>
</feature>
<dbReference type="PRINTS" id="PR00069">
    <property type="entry name" value="ALDKETRDTASE"/>
</dbReference>
<evidence type="ECO:0000313" key="8">
    <source>
        <dbReference type="EMBL" id="PTB41291.1"/>
    </source>
</evidence>
<evidence type="ECO:0000256" key="2">
    <source>
        <dbReference type="ARBA" id="ARBA00022857"/>
    </source>
</evidence>
<accession>A0A2T3Z906</accession>
<name>A0A2T3Z906_TRIA4</name>
<dbReference type="PANTHER" id="PTHR43827">
    <property type="entry name" value="2,5-DIKETO-D-GLUCONIC ACID REDUCTASE"/>
    <property type="match status" value="1"/>
</dbReference>
<feature type="active site" description="Proton donor" evidence="4">
    <location>
        <position position="38"/>
    </location>
</feature>
<dbReference type="GO" id="GO:0016616">
    <property type="term" value="F:oxidoreductase activity, acting on the CH-OH group of donors, NAD or NADP as acceptor"/>
    <property type="evidence" value="ECO:0007669"/>
    <property type="project" value="UniProtKB-ARBA"/>
</dbReference>
<protein>
    <recommendedName>
        <fullName evidence="7">NADP-dependent oxidoreductase domain-containing protein</fullName>
    </recommendedName>
</protein>
<dbReference type="AlphaFoldDB" id="A0A2T3Z906"/>
<keyword evidence="3" id="KW-0560">Oxidoreductase</keyword>
<reference evidence="8 9" key="1">
    <citation type="submission" date="2016-07" db="EMBL/GenBank/DDBJ databases">
        <title>Multiple horizontal gene transfer events from other fungi enriched the ability of initially mycotrophic Trichoderma (Ascomycota) to feed on dead plant biomass.</title>
        <authorList>
            <consortium name="DOE Joint Genome Institute"/>
            <person name="Aerts A."/>
            <person name="Atanasova L."/>
            <person name="Chenthamara K."/>
            <person name="Zhang J."/>
            <person name="Grujic M."/>
            <person name="Henrissat B."/>
            <person name="Kuo A."/>
            <person name="Salamov A."/>
            <person name="Lipzen A."/>
            <person name="Labutti K."/>
            <person name="Barry K."/>
            <person name="Miao Y."/>
            <person name="Rahimi M.J."/>
            <person name="Shen Q."/>
            <person name="Grigoriev I.V."/>
            <person name="Kubicek C.P."/>
            <person name="Druzhinina I.S."/>
        </authorList>
    </citation>
    <scope>NUCLEOTIDE SEQUENCE [LARGE SCALE GENOMIC DNA]</scope>
    <source>
        <strain evidence="8 9">CBS 433.97</strain>
    </source>
</reference>
<evidence type="ECO:0000259" key="7">
    <source>
        <dbReference type="Pfam" id="PF00248"/>
    </source>
</evidence>